<dbReference type="PRINTS" id="PR00625">
    <property type="entry name" value="JDOMAIN"/>
</dbReference>
<dbReference type="InterPro" id="IPR052094">
    <property type="entry name" value="Pre-mRNA-splicing_ERAD"/>
</dbReference>
<keyword evidence="5" id="KW-0539">Nucleus</keyword>
<dbReference type="PROSITE" id="PS50076">
    <property type="entry name" value="DNAJ_2"/>
    <property type="match status" value="1"/>
</dbReference>
<feature type="compositionally biased region" description="Acidic residues" evidence="6">
    <location>
        <begin position="58"/>
        <end position="69"/>
    </location>
</feature>
<keyword evidence="4" id="KW-0143">Chaperone</keyword>
<dbReference type="CDD" id="cd06257">
    <property type="entry name" value="DnaJ"/>
    <property type="match status" value="1"/>
</dbReference>
<comment type="caution">
    <text evidence="8">The sequence shown here is derived from an EMBL/GenBank/DDBJ whole genome shotgun (WGS) entry which is preliminary data.</text>
</comment>
<dbReference type="PANTHER" id="PTHR44313:SF1">
    <property type="entry name" value="DNAJ HOMOLOG SUBFAMILY C MEMBER 17"/>
    <property type="match status" value="1"/>
</dbReference>
<gene>
    <name evidence="8" type="ORF">QYT958_LOCUS44239</name>
</gene>
<dbReference type="PANTHER" id="PTHR44313">
    <property type="entry name" value="DNAJ HOMOLOG SUBFAMILY C MEMBER 17"/>
    <property type="match status" value="1"/>
</dbReference>
<dbReference type="GO" id="GO:0005681">
    <property type="term" value="C:spliceosomal complex"/>
    <property type="evidence" value="ECO:0007669"/>
    <property type="project" value="TreeGrafter"/>
</dbReference>
<dbReference type="InterPro" id="IPR036869">
    <property type="entry name" value="J_dom_sf"/>
</dbReference>
<dbReference type="SUPFAM" id="SSF46565">
    <property type="entry name" value="Chaperone J-domain"/>
    <property type="match status" value="1"/>
</dbReference>
<evidence type="ECO:0000256" key="6">
    <source>
        <dbReference type="SAM" id="MobiDB-lite"/>
    </source>
</evidence>
<comment type="subcellular location">
    <subcellularLocation>
        <location evidence="2">Cytoplasm</location>
    </subcellularLocation>
    <subcellularLocation>
        <location evidence="1">Nucleus</location>
    </subcellularLocation>
</comment>
<keyword evidence="3" id="KW-0963">Cytoplasm</keyword>
<feature type="non-terminal residue" evidence="8">
    <location>
        <position position="1"/>
    </location>
</feature>
<reference evidence="8" key="1">
    <citation type="submission" date="2021-02" db="EMBL/GenBank/DDBJ databases">
        <authorList>
            <person name="Nowell W R."/>
        </authorList>
    </citation>
    <scope>NUCLEOTIDE SEQUENCE</scope>
</reference>
<sequence length="80" mass="9168">DPSASMKTIAQAYRKQALVLHPDRNSDPHATEMFKVLQKVYETLANEVTRNEYNANMDLDDNDDDDDNDVIFGKHSERAQ</sequence>
<evidence type="ECO:0000256" key="3">
    <source>
        <dbReference type="ARBA" id="ARBA00022490"/>
    </source>
</evidence>
<evidence type="ECO:0000256" key="2">
    <source>
        <dbReference type="ARBA" id="ARBA00004496"/>
    </source>
</evidence>
<dbReference type="InterPro" id="IPR018253">
    <property type="entry name" value="DnaJ_domain_CS"/>
</dbReference>
<evidence type="ECO:0000313" key="9">
    <source>
        <dbReference type="Proteomes" id="UP000663848"/>
    </source>
</evidence>
<dbReference type="GO" id="GO:0005737">
    <property type="term" value="C:cytoplasm"/>
    <property type="evidence" value="ECO:0007669"/>
    <property type="project" value="UniProtKB-SubCell"/>
</dbReference>
<dbReference type="InterPro" id="IPR001623">
    <property type="entry name" value="DnaJ_domain"/>
</dbReference>
<feature type="region of interest" description="Disordered" evidence="6">
    <location>
        <begin position="52"/>
        <end position="80"/>
    </location>
</feature>
<dbReference type="Proteomes" id="UP000663848">
    <property type="component" value="Unassembled WGS sequence"/>
</dbReference>
<accession>A0A822E631</accession>
<name>A0A822E631_9BILA</name>
<protein>
    <recommendedName>
        <fullName evidence="7">J domain-containing protein</fullName>
    </recommendedName>
</protein>
<dbReference type="EMBL" id="CAJOBR010067472">
    <property type="protein sequence ID" value="CAF5088727.1"/>
    <property type="molecule type" value="Genomic_DNA"/>
</dbReference>
<dbReference type="GO" id="GO:0000390">
    <property type="term" value="P:spliceosomal complex disassembly"/>
    <property type="evidence" value="ECO:0007669"/>
    <property type="project" value="TreeGrafter"/>
</dbReference>
<dbReference type="PROSITE" id="PS00636">
    <property type="entry name" value="DNAJ_1"/>
    <property type="match status" value="1"/>
</dbReference>
<dbReference type="Gene3D" id="1.10.287.110">
    <property type="entry name" value="DnaJ domain"/>
    <property type="match status" value="1"/>
</dbReference>
<dbReference type="AlphaFoldDB" id="A0A822E631"/>
<evidence type="ECO:0000256" key="5">
    <source>
        <dbReference type="ARBA" id="ARBA00023242"/>
    </source>
</evidence>
<evidence type="ECO:0000259" key="7">
    <source>
        <dbReference type="PROSITE" id="PS50076"/>
    </source>
</evidence>
<feature type="non-terminal residue" evidence="8">
    <location>
        <position position="80"/>
    </location>
</feature>
<evidence type="ECO:0000256" key="4">
    <source>
        <dbReference type="ARBA" id="ARBA00023186"/>
    </source>
</evidence>
<organism evidence="8 9">
    <name type="scientific">Rotaria socialis</name>
    <dbReference type="NCBI Taxonomy" id="392032"/>
    <lineage>
        <taxon>Eukaryota</taxon>
        <taxon>Metazoa</taxon>
        <taxon>Spiralia</taxon>
        <taxon>Gnathifera</taxon>
        <taxon>Rotifera</taxon>
        <taxon>Eurotatoria</taxon>
        <taxon>Bdelloidea</taxon>
        <taxon>Philodinida</taxon>
        <taxon>Philodinidae</taxon>
        <taxon>Rotaria</taxon>
    </lineage>
</organism>
<evidence type="ECO:0000256" key="1">
    <source>
        <dbReference type="ARBA" id="ARBA00004123"/>
    </source>
</evidence>
<dbReference type="SMART" id="SM00271">
    <property type="entry name" value="DnaJ"/>
    <property type="match status" value="1"/>
</dbReference>
<dbReference type="Pfam" id="PF00226">
    <property type="entry name" value="DnaJ"/>
    <property type="match status" value="1"/>
</dbReference>
<evidence type="ECO:0000313" key="8">
    <source>
        <dbReference type="EMBL" id="CAF5088727.1"/>
    </source>
</evidence>
<proteinExistence type="predicted"/>
<feature type="domain" description="J" evidence="7">
    <location>
        <begin position="1"/>
        <end position="57"/>
    </location>
</feature>